<name>A0A1C7NEQ7_9FUNG</name>
<dbReference type="SUPFAM" id="SSF103506">
    <property type="entry name" value="Mitochondrial carrier"/>
    <property type="match status" value="1"/>
</dbReference>
<evidence type="ECO:0000256" key="10">
    <source>
        <dbReference type="RuleBase" id="RU000488"/>
    </source>
</evidence>
<evidence type="ECO:0000313" key="13">
    <source>
        <dbReference type="Proteomes" id="UP000093000"/>
    </source>
</evidence>
<dbReference type="GO" id="GO:0022857">
    <property type="term" value="F:transmembrane transporter activity"/>
    <property type="evidence" value="ECO:0007669"/>
    <property type="project" value="TreeGrafter"/>
</dbReference>
<evidence type="ECO:0000313" key="12">
    <source>
        <dbReference type="EMBL" id="OBZ87046.1"/>
    </source>
</evidence>
<feature type="repeat" description="Solcar" evidence="9">
    <location>
        <begin position="17"/>
        <end position="103"/>
    </location>
</feature>
<keyword evidence="6 11" id="KW-1133">Transmembrane helix</keyword>
<dbReference type="PANTHER" id="PTHR45624">
    <property type="entry name" value="MITOCHONDRIAL BASIC AMINO ACIDS TRANSPORTER-RELATED"/>
    <property type="match status" value="1"/>
</dbReference>
<keyword evidence="5" id="KW-0677">Repeat</keyword>
<dbReference type="InterPro" id="IPR050567">
    <property type="entry name" value="Mitochondrial_Carrier"/>
</dbReference>
<dbReference type="InterPro" id="IPR018108">
    <property type="entry name" value="MCP_transmembrane"/>
</dbReference>
<dbReference type="Proteomes" id="UP000093000">
    <property type="component" value="Unassembled WGS sequence"/>
</dbReference>
<dbReference type="Gene3D" id="1.50.40.10">
    <property type="entry name" value="Mitochondrial carrier domain"/>
    <property type="match status" value="2"/>
</dbReference>
<evidence type="ECO:0000256" key="6">
    <source>
        <dbReference type="ARBA" id="ARBA00022989"/>
    </source>
</evidence>
<evidence type="ECO:0000256" key="4">
    <source>
        <dbReference type="ARBA" id="ARBA00022692"/>
    </source>
</evidence>
<dbReference type="EMBL" id="LUGH01000251">
    <property type="protein sequence ID" value="OBZ87046.1"/>
    <property type="molecule type" value="Genomic_DNA"/>
</dbReference>
<keyword evidence="7" id="KW-0496">Mitochondrion</keyword>
<evidence type="ECO:0000256" key="5">
    <source>
        <dbReference type="ARBA" id="ARBA00022737"/>
    </source>
</evidence>
<comment type="subcellular location">
    <subcellularLocation>
        <location evidence="1">Mitochondrion membrane</location>
        <topology evidence="1">Multi-pass membrane protein</topology>
    </subcellularLocation>
</comment>
<dbReference type="Pfam" id="PF00153">
    <property type="entry name" value="Mito_carr"/>
    <property type="match status" value="3"/>
</dbReference>
<dbReference type="InterPro" id="IPR023395">
    <property type="entry name" value="MCP_dom_sf"/>
</dbReference>
<comment type="caution">
    <text evidence="12">The sequence shown here is derived from an EMBL/GenBank/DDBJ whole genome shotgun (WGS) entry which is preliminary data.</text>
</comment>
<sequence>MATLKQYQQKKNHVEIPKIAQDIIAGTIGGWSQVLVGQPLDTVKVRMQTQPSPPIYRNATDCIQQLVRQEGIKGLYRGVMPPLAGIGFCNAVMFMSNGFFRRLLQKENKPLSIAGSMAGSVMAFLNCPIELLKVKLQTQDPKGVIGLKGKLEPPYKGVIDCGIRSIRLQGWIGIYRGMGMTLLRDVPGYFAYFFCYETTKKLLQSMNKDNQLSTLDLLLAGGLSGLAAWIPSYPQDVIKSCYQNDSRYGPKKKKSREKDEKQMTILTVFLSLKRYKSYGQVFKDILKTRGFKAFFNGLSPAMARAFPANAATFFAYEMTMDALKSYDQ</sequence>
<dbReference type="InParanoid" id="A0A1C7NEQ7"/>
<protein>
    <submittedName>
        <fullName evidence="12">Mitochondrial carnitine/acylcarnitine carrier-like protein</fullName>
    </submittedName>
</protein>
<keyword evidence="3 10" id="KW-0813">Transport</keyword>
<evidence type="ECO:0000256" key="7">
    <source>
        <dbReference type="ARBA" id="ARBA00023128"/>
    </source>
</evidence>
<dbReference type="OrthoDB" id="14252at2759"/>
<dbReference type="STRING" id="101091.A0A1C7NEQ7"/>
<feature type="repeat" description="Solcar" evidence="9">
    <location>
        <begin position="212"/>
        <end position="322"/>
    </location>
</feature>
<keyword evidence="13" id="KW-1185">Reference proteome</keyword>
<evidence type="ECO:0000256" key="8">
    <source>
        <dbReference type="ARBA" id="ARBA00023136"/>
    </source>
</evidence>
<evidence type="ECO:0000256" key="11">
    <source>
        <dbReference type="SAM" id="Phobius"/>
    </source>
</evidence>
<proteinExistence type="inferred from homology"/>
<reference evidence="12 13" key="1">
    <citation type="submission" date="2016-03" db="EMBL/GenBank/DDBJ databases">
        <title>Choanephora cucurbitarum.</title>
        <authorList>
            <person name="Min B."/>
            <person name="Park H."/>
            <person name="Park J.-H."/>
            <person name="Shin H.-D."/>
            <person name="Choi I.-G."/>
        </authorList>
    </citation>
    <scope>NUCLEOTIDE SEQUENCE [LARGE SCALE GENOMIC DNA]</scope>
    <source>
        <strain evidence="12 13">KUS-F28377</strain>
    </source>
</reference>
<comment type="similarity">
    <text evidence="2 10">Belongs to the mitochondrial carrier (TC 2.A.29) family.</text>
</comment>
<feature type="repeat" description="Solcar" evidence="9">
    <location>
        <begin position="106"/>
        <end position="202"/>
    </location>
</feature>
<keyword evidence="8 9" id="KW-0472">Membrane</keyword>
<dbReference type="PROSITE" id="PS50920">
    <property type="entry name" value="SOLCAR"/>
    <property type="match status" value="3"/>
</dbReference>
<accession>A0A1C7NEQ7</accession>
<evidence type="ECO:0000256" key="9">
    <source>
        <dbReference type="PROSITE-ProRule" id="PRU00282"/>
    </source>
</evidence>
<organism evidence="12 13">
    <name type="scientific">Choanephora cucurbitarum</name>
    <dbReference type="NCBI Taxonomy" id="101091"/>
    <lineage>
        <taxon>Eukaryota</taxon>
        <taxon>Fungi</taxon>
        <taxon>Fungi incertae sedis</taxon>
        <taxon>Mucoromycota</taxon>
        <taxon>Mucoromycotina</taxon>
        <taxon>Mucoromycetes</taxon>
        <taxon>Mucorales</taxon>
        <taxon>Mucorineae</taxon>
        <taxon>Choanephoraceae</taxon>
        <taxon>Choanephoroideae</taxon>
        <taxon>Choanephora</taxon>
    </lineage>
</organism>
<evidence type="ECO:0000256" key="3">
    <source>
        <dbReference type="ARBA" id="ARBA00022448"/>
    </source>
</evidence>
<gene>
    <name evidence="12" type="primary">BOU</name>
    <name evidence="12" type="ORF">A0J61_04902</name>
</gene>
<evidence type="ECO:0000256" key="2">
    <source>
        <dbReference type="ARBA" id="ARBA00006375"/>
    </source>
</evidence>
<feature type="transmembrane region" description="Helical" evidence="11">
    <location>
        <begin position="78"/>
        <end position="100"/>
    </location>
</feature>
<dbReference type="AlphaFoldDB" id="A0A1C7NEQ7"/>
<keyword evidence="4 9" id="KW-0812">Transmembrane</keyword>
<evidence type="ECO:0000256" key="1">
    <source>
        <dbReference type="ARBA" id="ARBA00004225"/>
    </source>
</evidence>
<dbReference type="GO" id="GO:0031966">
    <property type="term" value="C:mitochondrial membrane"/>
    <property type="evidence" value="ECO:0007669"/>
    <property type="project" value="UniProtKB-SubCell"/>
</dbReference>